<name>A0A4Y7LJK7_PAPSO</name>
<dbReference type="STRING" id="3469.A0A4Y7LJK7"/>
<reference evidence="1 2" key="1">
    <citation type="journal article" date="2018" name="Science">
        <title>The opium poppy genome and morphinan production.</title>
        <authorList>
            <person name="Guo L."/>
            <person name="Winzer T."/>
            <person name="Yang X."/>
            <person name="Li Y."/>
            <person name="Ning Z."/>
            <person name="He Z."/>
            <person name="Teodor R."/>
            <person name="Lu Y."/>
            <person name="Bowser T.A."/>
            <person name="Graham I.A."/>
            <person name="Ye K."/>
        </authorList>
    </citation>
    <scope>NUCLEOTIDE SEQUENCE [LARGE SCALE GENOMIC DNA]</scope>
    <source>
        <strain evidence="2">cv. HN1</strain>
        <tissue evidence="1">Leaves</tissue>
    </source>
</reference>
<dbReference type="Proteomes" id="UP000316621">
    <property type="component" value="Chromosome 11"/>
</dbReference>
<evidence type="ECO:0000313" key="2">
    <source>
        <dbReference type="Proteomes" id="UP000316621"/>
    </source>
</evidence>
<dbReference type="Gramene" id="RZC84421">
    <property type="protein sequence ID" value="RZC84421"/>
    <property type="gene ID" value="C5167_047207"/>
</dbReference>
<proteinExistence type="predicted"/>
<protein>
    <submittedName>
        <fullName evidence="1">Uncharacterized protein</fullName>
    </submittedName>
</protein>
<dbReference type="SUPFAM" id="SSF48452">
    <property type="entry name" value="TPR-like"/>
    <property type="match status" value="1"/>
</dbReference>
<organism evidence="1 2">
    <name type="scientific">Papaver somniferum</name>
    <name type="common">Opium poppy</name>
    <dbReference type="NCBI Taxonomy" id="3469"/>
    <lineage>
        <taxon>Eukaryota</taxon>
        <taxon>Viridiplantae</taxon>
        <taxon>Streptophyta</taxon>
        <taxon>Embryophyta</taxon>
        <taxon>Tracheophyta</taxon>
        <taxon>Spermatophyta</taxon>
        <taxon>Magnoliopsida</taxon>
        <taxon>Ranunculales</taxon>
        <taxon>Papaveraceae</taxon>
        <taxon>Papaveroideae</taxon>
        <taxon>Papaver</taxon>
    </lineage>
</organism>
<dbReference type="Gene3D" id="1.25.40.10">
    <property type="entry name" value="Tetratricopeptide repeat domain"/>
    <property type="match status" value="1"/>
</dbReference>
<gene>
    <name evidence="1" type="ORF">C5167_047207</name>
</gene>
<keyword evidence="2" id="KW-1185">Reference proteome</keyword>
<sequence>MGFNNNCFIDGFQLISGRSQQLKWQFNKFSSGIADFDFRDNFLLLNRIMFYGCYSNFTGKKEGLIQLRVVKTLLPDPFIRPLLKNMQRLVLCRNDFFKQKKYPEAVNHYTEALRRNPKDPKGGWETEIQDIHLYLFISQGSASWIWQRRRFASAGTSLCQVHFQLRAFLYTSVKFLLIGEASTMTCTPQAVDVLSKANILIAPTKALLLFVLDPNDLSSYPVGVYDVPGAPL</sequence>
<dbReference type="EMBL" id="CM010725">
    <property type="protein sequence ID" value="RZC84421.1"/>
    <property type="molecule type" value="Genomic_DNA"/>
</dbReference>
<dbReference type="InterPro" id="IPR011990">
    <property type="entry name" value="TPR-like_helical_dom_sf"/>
</dbReference>
<evidence type="ECO:0000313" key="1">
    <source>
        <dbReference type="EMBL" id="RZC84421.1"/>
    </source>
</evidence>
<dbReference type="AlphaFoldDB" id="A0A4Y7LJK7"/>
<accession>A0A4Y7LJK7</accession>